<dbReference type="PANTHER" id="PTHR33121">
    <property type="entry name" value="CYCLIC DI-GMP PHOSPHODIESTERASE PDEF"/>
    <property type="match status" value="1"/>
</dbReference>
<keyword evidence="3" id="KW-1185">Reference proteome</keyword>
<dbReference type="Gene3D" id="3.20.20.450">
    <property type="entry name" value="EAL domain"/>
    <property type="match status" value="1"/>
</dbReference>
<comment type="caution">
    <text evidence="2">The sequence shown here is derived from an EMBL/GenBank/DDBJ whole genome shotgun (WGS) entry which is preliminary data.</text>
</comment>
<protein>
    <submittedName>
        <fullName evidence="2">EAL domain-containing protein</fullName>
    </submittedName>
</protein>
<reference evidence="2 3" key="1">
    <citation type="submission" date="2020-02" db="EMBL/GenBank/DDBJ databases">
        <authorList>
            <person name="Gao J."/>
            <person name="Sun J."/>
        </authorList>
    </citation>
    <scope>NUCLEOTIDE SEQUENCE [LARGE SCALE GENOMIC DNA]</scope>
    <source>
        <strain evidence="2 3">7124</strain>
    </source>
</reference>
<dbReference type="Proteomes" id="UP000480151">
    <property type="component" value="Unassembled WGS sequence"/>
</dbReference>
<dbReference type="RefSeq" id="WP_165102914.1">
    <property type="nucleotide sequence ID" value="NZ_JAAKGU010000013.1"/>
</dbReference>
<dbReference type="SMART" id="SM00052">
    <property type="entry name" value="EAL"/>
    <property type="match status" value="1"/>
</dbReference>
<dbReference type="Pfam" id="PF00563">
    <property type="entry name" value="EAL"/>
    <property type="match status" value="1"/>
</dbReference>
<proteinExistence type="predicted"/>
<name>A0A6M1PP87_9BACL</name>
<dbReference type="CDD" id="cd01948">
    <property type="entry name" value="EAL"/>
    <property type="match status" value="1"/>
</dbReference>
<dbReference type="InterPro" id="IPR050706">
    <property type="entry name" value="Cyclic-di-GMP_PDE-like"/>
</dbReference>
<dbReference type="EMBL" id="JAAKGU010000013">
    <property type="protein sequence ID" value="NGM85080.1"/>
    <property type="molecule type" value="Genomic_DNA"/>
</dbReference>
<dbReference type="InterPro" id="IPR001633">
    <property type="entry name" value="EAL_dom"/>
</dbReference>
<accession>A0A6M1PP87</accession>
<organism evidence="2 3">
    <name type="scientific">Paenibacillus apii</name>
    <dbReference type="NCBI Taxonomy" id="1850370"/>
    <lineage>
        <taxon>Bacteria</taxon>
        <taxon>Bacillati</taxon>
        <taxon>Bacillota</taxon>
        <taxon>Bacilli</taxon>
        <taxon>Bacillales</taxon>
        <taxon>Paenibacillaceae</taxon>
        <taxon>Paenibacillus</taxon>
    </lineage>
</organism>
<dbReference type="PANTHER" id="PTHR33121:SF15">
    <property type="entry name" value="BLUE LIGHT- AND TEMPERATURE-REGULATED ANTIREPRESSOR BLUF"/>
    <property type="match status" value="1"/>
</dbReference>
<sequence length="343" mass="39050">MQCSDCFPITPIEDIGTVKIRRAPPVLASVIQAAGYTLNDLNNTGYEIPYASREQFMAVMKLLEDSPVTERVAVCVTGTGVSGFFERWVSLEQLKARVFNQTMVDIISNQEFCSYMQPIVDSVEQIIGFEFLLRPLPHGLEFQPHTLFEVARRSGFHTYLDRAARRSAIESSARHLPDGIKRFVNFLPSSIYNPKYCLTHTFQTIEEQGLRPEDFVFEVVETEKIRDIDHLARIFSEYREHGVHVAMDDVGSGYATLEVMSRLQPDYVKIDRGMISMCDQASHKQALIREVVEKAGRFGGKVLAEGIERREEFEFCLDNGIELAQGYLFGRPELEPPARFFES</sequence>
<feature type="domain" description="EAL" evidence="1">
    <location>
        <begin position="96"/>
        <end position="343"/>
    </location>
</feature>
<dbReference type="PROSITE" id="PS50883">
    <property type="entry name" value="EAL"/>
    <property type="match status" value="1"/>
</dbReference>
<evidence type="ECO:0000313" key="2">
    <source>
        <dbReference type="EMBL" id="NGM85080.1"/>
    </source>
</evidence>
<dbReference type="GO" id="GO:0071111">
    <property type="term" value="F:cyclic-guanylate-specific phosphodiesterase activity"/>
    <property type="evidence" value="ECO:0007669"/>
    <property type="project" value="InterPro"/>
</dbReference>
<dbReference type="InterPro" id="IPR035919">
    <property type="entry name" value="EAL_sf"/>
</dbReference>
<gene>
    <name evidence="2" type="ORF">G5B47_22005</name>
</gene>
<evidence type="ECO:0000259" key="1">
    <source>
        <dbReference type="PROSITE" id="PS50883"/>
    </source>
</evidence>
<dbReference type="SUPFAM" id="SSF141868">
    <property type="entry name" value="EAL domain-like"/>
    <property type="match status" value="1"/>
</dbReference>
<evidence type="ECO:0000313" key="3">
    <source>
        <dbReference type="Proteomes" id="UP000480151"/>
    </source>
</evidence>
<dbReference type="AlphaFoldDB" id="A0A6M1PP87"/>